<dbReference type="PANTHER" id="PTHR12124:SF47">
    <property type="entry name" value="EXOSOME COMPONENT 10"/>
    <property type="match status" value="1"/>
</dbReference>
<feature type="compositionally biased region" description="Basic residues" evidence="6">
    <location>
        <begin position="674"/>
        <end position="685"/>
    </location>
</feature>
<sequence length="867" mass="94576">MAMKNSTSVDEALVRKGLEPGFVEKLLPQMVELVRYSRLLPQGEEHAIRRGSRDFLASSRDLGERSLGAAHQIFCFLAQSLHQGSKPEDLKNFNLLVDSIDDALEKVDGNLRDAKSGKQGEEVEEEEPAPTPSTGSHVARTAKPQVRWRQLVDNHRTRFVPRLLVKHNEQTPLSPKLVEAQCKVGIRPGAVRNLTPEQTTVSEEPLPHPYDEELSALSWPDDFFRPRPATRYNRMEDTPLIMVRTEAELKEMVEEIKGTCVGSEIAVDVEHHDFRSFRGFVCLIQVSTRKKDFLIDPFDIFEQLHMLNEVFSDPRIVKVLHGADRDVLWLQRDFSVYLVNMFDTGLATRALRLQGGYSLANLVSHFCGVKLDKKYQTADWRERPLPTEMVHYARADTHYLLFCYDCLKNALLAQSGMAAKSGVNVGITALENGDVEATDEGVQNLQAVMQKSAGLCATVYRELPHDGASEAASLCDRYGSKQRALEPKQMSVLKALTDWRDQLARSIDESLNFVAPDACLWRVSLAMPTSPVKLRSTCNPLPATLQQHAQEVVDIVVKCALPAVDGGSGMPDPEEKEQSKERSAPASASPRESLPSPPEAEDSTGEVTATTRGKAHEDWPVRLEQSPRPLVHVTASFGFRQGSGEPGLKRKLSVLCGDSGSEEPPAGDDDGKPQKGRARVIRRKISFASPAPPAAIIPTKASEPPEAREAVHSETPGSGPASETARAAPEAAEAEEVPAPLRKRKKKRRRPEVLEQTVETQVAAKPPAASAQSARAGPAKMVEQSESGMATSTAKAAAPVSGQAPEAKSVGSGTPLGVAAAPKSGTAAAPAEAAPKAPGPEMSEVRPKRKVVKRKKVVQETVVDPYL</sequence>
<keyword evidence="9" id="KW-1185">Reference proteome</keyword>
<dbReference type="GO" id="GO:0071036">
    <property type="term" value="P:nuclear polyadenylation-dependent snoRNA catabolic process"/>
    <property type="evidence" value="ECO:0007669"/>
    <property type="project" value="TreeGrafter"/>
</dbReference>
<proteinExistence type="predicted"/>
<feature type="compositionally biased region" description="Basic residues" evidence="6">
    <location>
        <begin position="741"/>
        <end position="750"/>
    </location>
</feature>
<dbReference type="Gene3D" id="3.30.420.10">
    <property type="entry name" value="Ribonuclease H-like superfamily/Ribonuclease H"/>
    <property type="match status" value="1"/>
</dbReference>
<evidence type="ECO:0000259" key="7">
    <source>
        <dbReference type="PROSITE" id="PS50967"/>
    </source>
</evidence>
<feature type="compositionally biased region" description="Low complexity" evidence="6">
    <location>
        <begin position="819"/>
        <end position="841"/>
    </location>
</feature>
<dbReference type="Gene3D" id="1.10.150.80">
    <property type="entry name" value="HRDC domain"/>
    <property type="match status" value="1"/>
</dbReference>
<organism evidence="8 9">
    <name type="scientific">Symbiodinium natans</name>
    <dbReference type="NCBI Taxonomy" id="878477"/>
    <lineage>
        <taxon>Eukaryota</taxon>
        <taxon>Sar</taxon>
        <taxon>Alveolata</taxon>
        <taxon>Dinophyceae</taxon>
        <taxon>Suessiales</taxon>
        <taxon>Symbiodiniaceae</taxon>
        <taxon>Symbiodinium</taxon>
    </lineage>
</organism>
<evidence type="ECO:0000256" key="2">
    <source>
        <dbReference type="ARBA" id="ARBA00022722"/>
    </source>
</evidence>
<keyword evidence="4" id="KW-0269">Exonuclease</keyword>
<dbReference type="GO" id="GO:0071039">
    <property type="term" value="P:nuclear polyadenylation-dependent CUT catabolic process"/>
    <property type="evidence" value="ECO:0007669"/>
    <property type="project" value="TreeGrafter"/>
</dbReference>
<comment type="subcellular location">
    <subcellularLocation>
        <location evidence="1">Nucleus</location>
    </subcellularLocation>
</comment>
<keyword evidence="3" id="KW-0378">Hydrolase</keyword>
<dbReference type="GO" id="GO:0000176">
    <property type="term" value="C:nuclear exosome (RNase complex)"/>
    <property type="evidence" value="ECO:0007669"/>
    <property type="project" value="TreeGrafter"/>
</dbReference>
<dbReference type="CDD" id="cd06147">
    <property type="entry name" value="Rrp6p_like_exo"/>
    <property type="match status" value="1"/>
</dbReference>
<dbReference type="InterPro" id="IPR044876">
    <property type="entry name" value="HRDC_dom_sf"/>
</dbReference>
<dbReference type="EMBL" id="CAJNDS010000368">
    <property type="protein sequence ID" value="CAE7198321.1"/>
    <property type="molecule type" value="Genomic_DNA"/>
</dbReference>
<feature type="compositionally biased region" description="Low complexity" evidence="6">
    <location>
        <begin position="584"/>
        <end position="594"/>
    </location>
</feature>
<dbReference type="InterPro" id="IPR002562">
    <property type="entry name" value="3'-5'_exonuclease_dom"/>
</dbReference>
<evidence type="ECO:0000256" key="3">
    <source>
        <dbReference type="ARBA" id="ARBA00022801"/>
    </source>
</evidence>
<accession>A0A812JB19</accession>
<dbReference type="InterPro" id="IPR045092">
    <property type="entry name" value="Rrp6-like"/>
</dbReference>
<dbReference type="Pfam" id="PF00570">
    <property type="entry name" value="HRDC"/>
    <property type="match status" value="1"/>
</dbReference>
<feature type="compositionally biased region" description="Low complexity" evidence="6">
    <location>
        <begin position="720"/>
        <end position="731"/>
    </location>
</feature>
<evidence type="ECO:0000256" key="4">
    <source>
        <dbReference type="ARBA" id="ARBA00022839"/>
    </source>
</evidence>
<dbReference type="GO" id="GO:0000467">
    <property type="term" value="P:exonucleolytic trimming to generate mature 3'-end of 5.8S rRNA from tricistronic rRNA transcript (SSU-rRNA, 5.8S rRNA, LSU-rRNA)"/>
    <property type="evidence" value="ECO:0007669"/>
    <property type="project" value="InterPro"/>
</dbReference>
<dbReference type="GO" id="GO:0071040">
    <property type="term" value="P:nuclear polyadenylation-dependent antisense transcript catabolic process"/>
    <property type="evidence" value="ECO:0007669"/>
    <property type="project" value="TreeGrafter"/>
</dbReference>
<dbReference type="GO" id="GO:0071044">
    <property type="term" value="P:histone mRNA catabolic process"/>
    <property type="evidence" value="ECO:0007669"/>
    <property type="project" value="TreeGrafter"/>
</dbReference>
<evidence type="ECO:0000313" key="8">
    <source>
        <dbReference type="EMBL" id="CAE7198321.1"/>
    </source>
</evidence>
<reference evidence="8" key="1">
    <citation type="submission" date="2021-02" db="EMBL/GenBank/DDBJ databases">
        <authorList>
            <person name="Dougan E. K."/>
            <person name="Rhodes N."/>
            <person name="Thang M."/>
            <person name="Chan C."/>
        </authorList>
    </citation>
    <scope>NUCLEOTIDE SEQUENCE</scope>
</reference>
<feature type="compositionally biased region" description="Polar residues" evidence="6">
    <location>
        <begin position="784"/>
        <end position="794"/>
    </location>
</feature>
<comment type="caution">
    <text evidence="8">The sequence shown here is derived from an EMBL/GenBank/DDBJ whole genome shotgun (WGS) entry which is preliminary data.</text>
</comment>
<feature type="region of interest" description="Disordered" evidence="6">
    <location>
        <begin position="111"/>
        <end position="143"/>
    </location>
</feature>
<feature type="compositionally biased region" description="Low complexity" evidence="6">
    <location>
        <begin position="763"/>
        <end position="780"/>
    </location>
</feature>
<dbReference type="GO" id="GO:0071038">
    <property type="term" value="P:TRAMP-dependent tRNA surveillance pathway"/>
    <property type="evidence" value="ECO:0007669"/>
    <property type="project" value="TreeGrafter"/>
</dbReference>
<feature type="domain" description="HRDC" evidence="7">
    <location>
        <begin position="486"/>
        <end position="566"/>
    </location>
</feature>
<dbReference type="InterPro" id="IPR049559">
    <property type="entry name" value="Rrp6p-like_exo"/>
</dbReference>
<dbReference type="GO" id="GO:0071037">
    <property type="term" value="P:nuclear polyadenylation-dependent snRNA catabolic process"/>
    <property type="evidence" value="ECO:0007669"/>
    <property type="project" value="TreeGrafter"/>
</dbReference>
<keyword evidence="2" id="KW-0540">Nuclease</keyword>
<dbReference type="AlphaFoldDB" id="A0A812JB19"/>
<evidence type="ECO:0000256" key="5">
    <source>
        <dbReference type="ARBA" id="ARBA00023242"/>
    </source>
</evidence>
<dbReference type="SUPFAM" id="SSF53098">
    <property type="entry name" value="Ribonuclease H-like"/>
    <property type="match status" value="1"/>
</dbReference>
<dbReference type="PANTHER" id="PTHR12124">
    <property type="entry name" value="POLYMYOSITIS/SCLERODERMA AUTOANTIGEN-RELATED"/>
    <property type="match status" value="1"/>
</dbReference>
<dbReference type="OrthoDB" id="2250022at2759"/>
<dbReference type="Pfam" id="PF01612">
    <property type="entry name" value="DNA_pol_A_exo1"/>
    <property type="match status" value="1"/>
</dbReference>
<dbReference type="SMART" id="SM00474">
    <property type="entry name" value="35EXOc"/>
    <property type="match status" value="1"/>
</dbReference>
<dbReference type="GO" id="GO:0071051">
    <property type="term" value="P:poly(A)-dependent snoRNA 3'-end processing"/>
    <property type="evidence" value="ECO:0007669"/>
    <property type="project" value="TreeGrafter"/>
</dbReference>
<feature type="compositionally biased region" description="Basic residues" evidence="6">
    <location>
        <begin position="847"/>
        <end position="856"/>
    </location>
</feature>
<feature type="compositionally biased region" description="Basic and acidic residues" evidence="6">
    <location>
        <begin position="111"/>
        <end position="121"/>
    </location>
</feature>
<dbReference type="GO" id="GO:0003727">
    <property type="term" value="F:single-stranded RNA binding"/>
    <property type="evidence" value="ECO:0007669"/>
    <property type="project" value="TreeGrafter"/>
</dbReference>
<dbReference type="PROSITE" id="PS50967">
    <property type="entry name" value="HRDC"/>
    <property type="match status" value="1"/>
</dbReference>
<dbReference type="Proteomes" id="UP000604046">
    <property type="component" value="Unassembled WGS sequence"/>
</dbReference>
<dbReference type="GO" id="GO:0005730">
    <property type="term" value="C:nucleolus"/>
    <property type="evidence" value="ECO:0007669"/>
    <property type="project" value="TreeGrafter"/>
</dbReference>
<dbReference type="GO" id="GO:0000166">
    <property type="term" value="F:nucleotide binding"/>
    <property type="evidence" value="ECO:0007669"/>
    <property type="project" value="InterPro"/>
</dbReference>
<dbReference type="GO" id="GO:0000175">
    <property type="term" value="F:3'-5'-RNA exonuclease activity"/>
    <property type="evidence" value="ECO:0007669"/>
    <property type="project" value="InterPro"/>
</dbReference>
<dbReference type="SUPFAM" id="SSF47819">
    <property type="entry name" value="HRDC-like"/>
    <property type="match status" value="1"/>
</dbReference>
<dbReference type="InterPro" id="IPR002121">
    <property type="entry name" value="HRDC_dom"/>
</dbReference>
<evidence type="ECO:0000313" key="9">
    <source>
        <dbReference type="Proteomes" id="UP000604046"/>
    </source>
</evidence>
<gene>
    <name evidence="8" type="primary">Exosc10</name>
    <name evidence="8" type="ORF">SNAT2548_LOCUS5703</name>
</gene>
<dbReference type="SMART" id="SM00341">
    <property type="entry name" value="HRDC"/>
    <property type="match status" value="1"/>
</dbReference>
<keyword evidence="5" id="KW-0539">Nucleus</keyword>
<dbReference type="InterPro" id="IPR036397">
    <property type="entry name" value="RNaseH_sf"/>
</dbReference>
<dbReference type="GO" id="GO:0071035">
    <property type="term" value="P:nuclear polyadenylation-dependent rRNA catabolic process"/>
    <property type="evidence" value="ECO:0007669"/>
    <property type="project" value="TreeGrafter"/>
</dbReference>
<feature type="region of interest" description="Disordered" evidence="6">
    <location>
        <begin position="565"/>
        <end position="867"/>
    </location>
</feature>
<dbReference type="InterPro" id="IPR012337">
    <property type="entry name" value="RNaseH-like_sf"/>
</dbReference>
<evidence type="ECO:0000256" key="6">
    <source>
        <dbReference type="SAM" id="MobiDB-lite"/>
    </source>
</evidence>
<protein>
    <submittedName>
        <fullName evidence="8">Exosc10 protein</fullName>
    </submittedName>
</protein>
<dbReference type="InterPro" id="IPR010997">
    <property type="entry name" value="HRDC-like_sf"/>
</dbReference>
<evidence type="ECO:0000256" key="1">
    <source>
        <dbReference type="ARBA" id="ARBA00004123"/>
    </source>
</evidence>
<name>A0A812JB19_9DINO</name>
<feature type="compositionally biased region" description="Basic and acidic residues" evidence="6">
    <location>
        <begin position="703"/>
        <end position="712"/>
    </location>
</feature>